<reference evidence="2 3" key="1">
    <citation type="journal article" date="2012" name="Environ. Microbiol.">
        <title>The genome of the ammonia-oxidizing Candidatus Nitrososphaera gargensis: insights into metabolic versatility and environmental adaptations.</title>
        <authorList>
            <person name="Spang A."/>
            <person name="Poehlein A."/>
            <person name="Offre P."/>
            <person name="Zumbragel S."/>
            <person name="Haider S."/>
            <person name="Rychlik N."/>
            <person name="Nowka B."/>
            <person name="Schmeisser C."/>
            <person name="Lebedeva E.V."/>
            <person name="Rattei T."/>
            <person name="Bohm C."/>
            <person name="Schmid M."/>
            <person name="Galushko A."/>
            <person name="Hatzenpichler R."/>
            <person name="Weinmaier T."/>
            <person name="Daniel R."/>
            <person name="Schleper C."/>
            <person name="Spieck E."/>
            <person name="Streit W."/>
            <person name="Wagner M."/>
        </authorList>
    </citation>
    <scope>NUCLEOTIDE SEQUENCE [LARGE SCALE GENOMIC DNA]</scope>
    <source>
        <strain evidence="3">Ga9.2</strain>
    </source>
</reference>
<feature type="domain" description="Immunoglobulin" evidence="1">
    <location>
        <begin position="738"/>
        <end position="897"/>
    </location>
</feature>
<dbReference type="BioCyc" id="CNIT1237085:G1324-1993-MONOMER"/>
<dbReference type="STRING" id="1237085.Ngar_c19950"/>
<dbReference type="Pfam" id="PF18998">
    <property type="entry name" value="Flg_new_2"/>
    <property type="match status" value="2"/>
</dbReference>
<feature type="domain" description="Immunoglobulin" evidence="1">
    <location>
        <begin position="908"/>
        <end position="998"/>
    </location>
</feature>
<feature type="domain" description="Immunoglobulin" evidence="1">
    <location>
        <begin position="139"/>
        <end position="230"/>
    </location>
</feature>
<dbReference type="KEGG" id="nga:Ngar_c19950"/>
<feature type="domain" description="Immunoglobulin" evidence="1">
    <location>
        <begin position="1014"/>
        <end position="1105"/>
    </location>
</feature>
<dbReference type="SMART" id="SM00409">
    <property type="entry name" value="IG"/>
    <property type="match status" value="6"/>
</dbReference>
<name>K0IKH1_NITGG</name>
<organism evidence="2 3">
    <name type="scientific">Nitrososphaera gargensis (strain Ga9.2)</name>
    <dbReference type="NCBI Taxonomy" id="1237085"/>
    <lineage>
        <taxon>Archaea</taxon>
        <taxon>Nitrososphaerota</taxon>
        <taxon>Nitrososphaeria</taxon>
        <taxon>Nitrososphaerales</taxon>
        <taxon>Nitrososphaeraceae</taxon>
        <taxon>Nitrososphaera</taxon>
    </lineage>
</organism>
<dbReference type="PATRIC" id="fig|1237085.11.peg.1975"/>
<sequence>MLVAVAAIGTTSFIFMAQDNYNTAVKKTTELVGNKGKEQITAVQLEEAKLQIANDGPATSRIIGLVSADDSTGNLSLKPLNLALPSAQKLDYTIPDSTTGGGLGSGKMGLLTSLGNIFWVDSEPLQNKPLPDFAIAVAPDSLIVEQGKTGTASITVSPLNDFSDAVFLSASGLPHGTSYLIKPSSGNLPYTSTLTVQVGSATPTGVYTITITGDDKNGGVHSATLTLQVNAASNQDFTLSVSSKTVTLQRGSSAATNSVTVSPVNGYDKTVTLETSGFPAGVTYSYNPLGAKPLFTSTLTMGSAANTPAGTYVITVKGSDDTGKVHSDTFTLQITAQPDFDLSVNPSSLNLQSGGSGSSLVSVTSLNGYPGQVSLSLSGLPSGATATFSKPSGNPSFTSVLDINAGTANPGTYNLIVTGTGSIDGKTKSAQLTLAIQETSFDFSLVLDSSNVDVQQGGSGSNTVTISPINGYNKIVSLSASGIPSGVSASFSPQSGVPAFTSTMSISASTSAAPGSYPVTVQAQGEDGKTHSTTFTLKVQAKYQLTISVQTAGPSVAPTTFISDTFGTGLDGWSYWGDSGYSLTRDTGTGSPAPSAKISGDAFATVHGMQKVVDLSSWSKAGTLTLSFNYRAASDYAGSTVTNAFVRIYNADTDQILYEETLVAGGTQDTGWKSYSKDITCSVLSSSSGSNINNKIRIVLFLGDGWSANWNQKNWYDNIKLESSASAATCGGTTSPAPGTYSYLEDESVQVTALPNAGWKLSYWTLDGVSIGSQNPASVTMNKDHALAAVFAQGQSGSDFVVSANPSSLSIAKGSSGSSTVTVNSINGYSSGVSLSLSGLPVGASYSFLPWSSNAPFTSTLTINAGTANAGTYTLSVTGTGVVDGKIRTTTITLTIAPQFDFSLSLNPSSGTVQQGGTSQTTVTTTLLSGTSSTVSLSASGGPLGMTFTFGPASGNPTFASTLTISIPSNAATGIYQITVAGSGGGVSRTATYQLTISSQTTQQPFNYAMSISPSSLSIAKGSSAQTTVSVDLLAGSSAQAVVLSSTGQPSGVAVSFNPSTGNPTFKSTMSISVSSAANAGTYTLTITGTAGALAKSTTLTLTIVNTADFTLSATPGTLTVQQGSTGSTTIKIDALNGYSNIVSLSATGLPSGVTYAFIPSSGKPTFSSTLTLSVSQSAATGTFTVTINGAGADGKTRTTTLTLTIPKQTTYQLTVGVKDQFNAPVKGITVTIDSSSYTTDTSGQVTVQVSQGTHTIAVPSSYLQSSGTRYLFEKWSDGGGVTANPRTVTVNSAVTFTAMEKKQHYLTMQVSPSSSAGTVSPSSDWYDSGKQVTISASASSGYKFDTWSGSGSGSYSGTGNPVTITINAPITETASFQKVYTVSVKTLATYGSLSTSPLSGLKVKIGTATVQTDSNGVASFALPAGTYDISLVDTSVTKSITSVDVRGFVFKWWDNLSTSNPRTINVNGPSTLIAYYPITWQQYTLNPNTYTAEVADPSKTDSLGNPVLRSVSLPYAKSASNWLLGWEWSMDVRTDNKGAHYGAHDYAAWGYTKAFTTKWNSKLTPATHSYAIDKLAISYSGYLNVKGITSDSDQGLYFRYRDTYNNKGDTSPSVDWTNTKSYNGVVGAARVFTPKQVIVGDLLVSTYQWTRGSNFDLRFGNGYGWTTNNMVATLYFTSTNP</sequence>
<evidence type="ECO:0000313" key="3">
    <source>
        <dbReference type="Proteomes" id="UP000008037"/>
    </source>
</evidence>
<proteinExistence type="predicted"/>
<protein>
    <recommendedName>
        <fullName evidence="1">Immunoglobulin domain-containing protein</fullName>
    </recommendedName>
</protein>
<dbReference type="InterPro" id="IPR044060">
    <property type="entry name" value="Bacterial_rp_domain"/>
</dbReference>
<dbReference type="HOGENOM" id="CLU_241434_0_0_2"/>
<feature type="domain" description="Immunoglobulin" evidence="1">
    <location>
        <begin position="243"/>
        <end position="335"/>
    </location>
</feature>
<dbReference type="Gene3D" id="2.60.40.10">
    <property type="entry name" value="Immunoglobulins"/>
    <property type="match status" value="1"/>
</dbReference>
<evidence type="ECO:0000259" key="1">
    <source>
        <dbReference type="SMART" id="SM00409"/>
    </source>
</evidence>
<dbReference type="EMBL" id="CP002408">
    <property type="protein sequence ID" value="AFU58927.1"/>
    <property type="molecule type" value="Genomic_DNA"/>
</dbReference>
<gene>
    <name evidence="2" type="ordered locus">Ngar_c19950</name>
</gene>
<dbReference type="InterPro" id="IPR003599">
    <property type="entry name" value="Ig_sub"/>
</dbReference>
<accession>K0IKH1</accession>
<dbReference type="InParanoid" id="K0IKH1"/>
<dbReference type="InterPro" id="IPR013783">
    <property type="entry name" value="Ig-like_fold"/>
</dbReference>
<evidence type="ECO:0000313" key="2">
    <source>
        <dbReference type="EMBL" id="AFU58927.1"/>
    </source>
</evidence>
<feature type="domain" description="Immunoglobulin" evidence="1">
    <location>
        <begin position="1116"/>
        <end position="1205"/>
    </location>
</feature>
<keyword evidence="3" id="KW-1185">Reference proteome</keyword>
<dbReference type="Proteomes" id="UP000008037">
    <property type="component" value="Chromosome"/>
</dbReference>